<dbReference type="Gene3D" id="2.30.130.30">
    <property type="entry name" value="Hypothetical protein"/>
    <property type="match status" value="1"/>
</dbReference>
<accession>A0A835PD42</accession>
<evidence type="ECO:0000313" key="5">
    <source>
        <dbReference type="Proteomes" id="UP000636800"/>
    </source>
</evidence>
<name>A0A835PD42_VANPL</name>
<protein>
    <recommendedName>
        <fullName evidence="2">ASCH domain-containing protein</fullName>
    </recommendedName>
</protein>
<gene>
    <name evidence="4" type="ORF">HPP92_007597</name>
    <name evidence="3" type="ORF">HPP92_026199</name>
</gene>
<evidence type="ECO:0000256" key="1">
    <source>
        <dbReference type="SAM" id="MobiDB-lite"/>
    </source>
</evidence>
<dbReference type="Proteomes" id="UP000639772">
    <property type="component" value="Unassembled WGS sequence"/>
</dbReference>
<organism evidence="3 6">
    <name type="scientific">Vanilla planifolia</name>
    <name type="common">Vanilla</name>
    <dbReference type="NCBI Taxonomy" id="51239"/>
    <lineage>
        <taxon>Eukaryota</taxon>
        <taxon>Viridiplantae</taxon>
        <taxon>Streptophyta</taxon>
        <taxon>Embryophyta</taxon>
        <taxon>Tracheophyta</taxon>
        <taxon>Spermatophyta</taxon>
        <taxon>Magnoliopsida</taxon>
        <taxon>Liliopsida</taxon>
        <taxon>Asparagales</taxon>
        <taxon>Orchidaceae</taxon>
        <taxon>Vanilloideae</taxon>
        <taxon>Vanilleae</taxon>
        <taxon>Vanilla</taxon>
    </lineage>
</organism>
<dbReference type="OrthoDB" id="112749at2759"/>
<comment type="caution">
    <text evidence="3">The sequence shown here is derived from an EMBL/GenBank/DDBJ whole genome shotgun (WGS) entry which is preliminary data.</text>
</comment>
<feature type="region of interest" description="Disordered" evidence="1">
    <location>
        <begin position="1"/>
        <end position="20"/>
    </location>
</feature>
<dbReference type="InterPro" id="IPR007374">
    <property type="entry name" value="ASCH_domain"/>
</dbReference>
<proteinExistence type="predicted"/>
<evidence type="ECO:0000313" key="4">
    <source>
        <dbReference type="EMBL" id="KAG0488786.1"/>
    </source>
</evidence>
<reference evidence="5 6" key="1">
    <citation type="journal article" date="2020" name="Nat. Food">
        <title>A phased Vanilla planifolia genome enables genetic improvement of flavour and production.</title>
        <authorList>
            <person name="Hasing T."/>
            <person name="Tang H."/>
            <person name="Brym M."/>
            <person name="Khazi F."/>
            <person name="Huang T."/>
            <person name="Chambers A.H."/>
        </authorList>
    </citation>
    <scope>NUCLEOTIDE SEQUENCE [LARGE SCALE GENOMIC DNA]</scope>
    <source>
        <tissue evidence="3">Leaf</tissue>
    </source>
</reference>
<dbReference type="Proteomes" id="UP000636800">
    <property type="component" value="Chromosome 3"/>
</dbReference>
<sequence length="393" mass="43988">MDNSSYEPTPAPPSPGSGPVRLSDCIEALLRLTLSAPSDAPSGLSREYCDRLLQDDPFPSASPALHVGGGVPPYPLYKPLARAIEGCRSSGTAFRETVFVTGLSEDDSLKEKRKKWDRMILEIGAELIMMMESIDFELHVQEPFFSQLRAELKTVEGRCATEDYKRIKTGALLIFNESLVMKVQDVRFYSSFFEMLQVELANALPGIQTIEEGVQIYRKFYTEDKEKRNGVLAIHVSQQAFQPYVHLGRLISDLGYEGISSLLGMMHSTGTIPQALPPPRTALLLSSMKLHRPDIDGSSLTDAARSLAKHSHRNRDGWWGSFCGSDSEKNRLALEHVQQMLNDCCWMNIYMVQPHGVVFEVRLRQGFGARWSMDGSKFIGFLEPYTEEGRSKG</sequence>
<dbReference type="CDD" id="cd06555">
    <property type="entry name" value="ASCH_PF0470_like"/>
    <property type="match status" value="1"/>
</dbReference>
<evidence type="ECO:0000259" key="2">
    <source>
        <dbReference type="Pfam" id="PF04266"/>
    </source>
</evidence>
<dbReference type="SUPFAM" id="SSF88697">
    <property type="entry name" value="PUA domain-like"/>
    <property type="match status" value="1"/>
</dbReference>
<dbReference type="PANTHER" id="PTHR34204">
    <property type="entry name" value="RNA-BINDING ASCH DOMAIN PROTEIN"/>
    <property type="match status" value="1"/>
</dbReference>
<dbReference type="InterPro" id="IPR015947">
    <property type="entry name" value="PUA-like_sf"/>
</dbReference>
<dbReference type="EMBL" id="JADCNL010000003">
    <property type="protein sequence ID" value="KAG0488786.1"/>
    <property type="molecule type" value="Genomic_DNA"/>
</dbReference>
<dbReference type="PANTHER" id="PTHR34204:SF2">
    <property type="entry name" value="RNA-BINDING ASCH DOMAIN PROTEIN"/>
    <property type="match status" value="1"/>
</dbReference>
<keyword evidence="5" id="KW-1185">Reference proteome</keyword>
<dbReference type="Pfam" id="PF04266">
    <property type="entry name" value="ASCH"/>
    <property type="match status" value="1"/>
</dbReference>
<dbReference type="EMBL" id="JADCNM010000057">
    <property type="protein sequence ID" value="KAG0451506.1"/>
    <property type="molecule type" value="Genomic_DNA"/>
</dbReference>
<evidence type="ECO:0000313" key="6">
    <source>
        <dbReference type="Proteomes" id="UP000639772"/>
    </source>
</evidence>
<dbReference type="AlphaFoldDB" id="A0A835PD42"/>
<feature type="domain" description="ASCH" evidence="2">
    <location>
        <begin position="138"/>
        <end position="236"/>
    </location>
</feature>
<evidence type="ECO:0000313" key="3">
    <source>
        <dbReference type="EMBL" id="KAG0451506.1"/>
    </source>
</evidence>